<dbReference type="AlphaFoldDB" id="B0Y6W8"/>
<feature type="region of interest" description="Disordered" evidence="1">
    <location>
        <begin position="55"/>
        <end position="78"/>
    </location>
</feature>
<dbReference type="HOGENOM" id="CLU_2249493_0_0_1"/>
<dbReference type="VEuPathDB" id="FungiDB:AFUB_068400"/>
<accession>B0Y6W8</accession>
<keyword evidence="3" id="KW-1185">Reference proteome</keyword>
<proteinExistence type="predicted"/>
<evidence type="ECO:0000313" key="3">
    <source>
        <dbReference type="Proteomes" id="UP000001699"/>
    </source>
</evidence>
<dbReference type="EMBL" id="DS499598">
    <property type="protein sequence ID" value="EDP50503.1"/>
    <property type="molecule type" value="Genomic_DNA"/>
</dbReference>
<evidence type="ECO:0000313" key="2">
    <source>
        <dbReference type="EMBL" id="EDP50503.1"/>
    </source>
</evidence>
<sequence length="104" mass="11840">MSGKQWCTVCWVPDKRDRDPPSSKRSSLDFESKAAFAARLISQKCFTSETEAAKRRVPGVASTGGREPRKHNSYSKQMTGPIYTFPLKRLQCYQQLAPRTLEQK</sequence>
<dbReference type="Proteomes" id="UP000001699">
    <property type="component" value="Unassembled WGS sequence"/>
</dbReference>
<reference evidence="2 3" key="1">
    <citation type="journal article" date="2008" name="PLoS Genet.">
        <title>Genomic islands in the pathogenic filamentous fungus Aspergillus fumigatus.</title>
        <authorList>
            <person name="Fedorova N.D."/>
            <person name="Khaldi N."/>
            <person name="Joardar V.S."/>
            <person name="Maiti R."/>
            <person name="Amedeo P."/>
            <person name="Anderson M.J."/>
            <person name="Crabtree J."/>
            <person name="Silva J.C."/>
            <person name="Badger J.H."/>
            <person name="Albarraq A."/>
            <person name="Angiuoli S."/>
            <person name="Bussey H."/>
            <person name="Bowyer P."/>
            <person name="Cotty P.J."/>
            <person name="Dyer P.S."/>
            <person name="Egan A."/>
            <person name="Galens K."/>
            <person name="Fraser-Liggett C.M."/>
            <person name="Haas B.J."/>
            <person name="Inman J.M."/>
            <person name="Kent R."/>
            <person name="Lemieux S."/>
            <person name="Malavazi I."/>
            <person name="Orvis J."/>
            <person name="Roemer T."/>
            <person name="Ronning C.M."/>
            <person name="Sundaram J.P."/>
            <person name="Sutton G."/>
            <person name="Turner G."/>
            <person name="Venter J.C."/>
            <person name="White O.R."/>
            <person name="Whitty B.R."/>
            <person name="Youngman P."/>
            <person name="Wolfe K.H."/>
            <person name="Goldman G.H."/>
            <person name="Wortman J.R."/>
            <person name="Jiang B."/>
            <person name="Denning D.W."/>
            <person name="Nierman W.C."/>
        </authorList>
    </citation>
    <scope>NUCLEOTIDE SEQUENCE [LARGE SCALE GENOMIC DNA]</scope>
    <source>
        <strain evidence="3">CBS 144.89 / FGSC A1163 / CEA10</strain>
    </source>
</reference>
<evidence type="ECO:0000256" key="1">
    <source>
        <dbReference type="SAM" id="MobiDB-lite"/>
    </source>
</evidence>
<gene>
    <name evidence="2" type="ORF">AFUB_068400</name>
</gene>
<protein>
    <submittedName>
        <fullName evidence="2">Uncharacterized protein</fullName>
    </submittedName>
</protein>
<name>B0Y6W8_ASPFC</name>
<organism evidence="2 3">
    <name type="scientific">Aspergillus fumigatus (strain CBS 144.89 / FGSC A1163 / CEA10)</name>
    <name type="common">Neosartorya fumigata</name>
    <dbReference type="NCBI Taxonomy" id="451804"/>
    <lineage>
        <taxon>Eukaryota</taxon>
        <taxon>Fungi</taxon>
        <taxon>Dikarya</taxon>
        <taxon>Ascomycota</taxon>
        <taxon>Pezizomycotina</taxon>
        <taxon>Eurotiomycetes</taxon>
        <taxon>Eurotiomycetidae</taxon>
        <taxon>Eurotiales</taxon>
        <taxon>Aspergillaceae</taxon>
        <taxon>Aspergillus</taxon>
        <taxon>Aspergillus subgen. Fumigati</taxon>
    </lineage>
</organism>